<proteinExistence type="predicted"/>
<dbReference type="Pfam" id="PF00440">
    <property type="entry name" value="TetR_N"/>
    <property type="match status" value="1"/>
</dbReference>
<protein>
    <submittedName>
        <fullName evidence="4">TetR/AcrR family transcriptional regulator</fullName>
    </submittedName>
</protein>
<organism evidence="4 5">
    <name type="scientific">Chryseobacterium paridis</name>
    <dbReference type="NCBI Taxonomy" id="2800328"/>
    <lineage>
        <taxon>Bacteria</taxon>
        <taxon>Pseudomonadati</taxon>
        <taxon>Bacteroidota</taxon>
        <taxon>Flavobacteriia</taxon>
        <taxon>Flavobacteriales</taxon>
        <taxon>Weeksellaceae</taxon>
        <taxon>Chryseobacterium group</taxon>
        <taxon>Chryseobacterium</taxon>
    </lineage>
</organism>
<name>A0ABS1FWE9_9FLAO</name>
<reference evidence="5" key="1">
    <citation type="submission" date="2021-01" db="EMBL/GenBank/DDBJ databases">
        <title>Genome public.</title>
        <authorList>
            <person name="Liu C."/>
            <person name="Sun Q."/>
        </authorList>
    </citation>
    <scope>NUCLEOTIDE SEQUENCE [LARGE SCALE GENOMIC DNA]</scope>
    <source>
        <strain evidence="5">YIM B02567</strain>
    </source>
</reference>
<evidence type="ECO:0000256" key="2">
    <source>
        <dbReference type="PROSITE-ProRule" id="PRU00335"/>
    </source>
</evidence>
<keyword evidence="1 2" id="KW-0238">DNA-binding</keyword>
<comment type="caution">
    <text evidence="4">The sequence shown here is derived from an EMBL/GenBank/DDBJ whole genome shotgun (WGS) entry which is preliminary data.</text>
</comment>
<feature type="domain" description="HTH tetR-type" evidence="3">
    <location>
        <begin position="2"/>
        <end position="60"/>
    </location>
</feature>
<dbReference type="Proteomes" id="UP000628669">
    <property type="component" value="Unassembled WGS sequence"/>
</dbReference>
<sequence length="192" mass="22056">MKSTESKIIDAAVYILNDNDAATIDDIANHIGISRRTIHRYFKDKNSLIECCKQKMMETCNATMITAYLSSDIPLVQMENMFYAALSIGHEYSFVKKRFERSGYSEVVHNEKELYDDVKAKWFGIVEHLQENRMIDHKFTVPWIYNLFGGIIDIAIAAQRNGEIAGNDLKKFAWSSFKGSVGLKEYTIYNKS</sequence>
<dbReference type="SUPFAM" id="SSF46689">
    <property type="entry name" value="Homeodomain-like"/>
    <property type="match status" value="1"/>
</dbReference>
<dbReference type="PROSITE" id="PS50977">
    <property type="entry name" value="HTH_TETR_2"/>
    <property type="match status" value="1"/>
</dbReference>
<evidence type="ECO:0000313" key="5">
    <source>
        <dbReference type="Proteomes" id="UP000628669"/>
    </source>
</evidence>
<dbReference type="InterPro" id="IPR001647">
    <property type="entry name" value="HTH_TetR"/>
</dbReference>
<dbReference type="Gene3D" id="1.10.357.10">
    <property type="entry name" value="Tetracycline Repressor, domain 2"/>
    <property type="match status" value="1"/>
</dbReference>
<keyword evidence="5" id="KW-1185">Reference proteome</keyword>
<feature type="DNA-binding region" description="H-T-H motif" evidence="2">
    <location>
        <begin position="23"/>
        <end position="42"/>
    </location>
</feature>
<dbReference type="InterPro" id="IPR009057">
    <property type="entry name" value="Homeodomain-like_sf"/>
</dbReference>
<gene>
    <name evidence="4" type="ORF">JHL15_13340</name>
</gene>
<dbReference type="EMBL" id="JAENHK010000010">
    <property type="protein sequence ID" value="MBK1896745.1"/>
    <property type="molecule type" value="Genomic_DNA"/>
</dbReference>
<accession>A0ABS1FWE9</accession>
<dbReference type="RefSeq" id="WP_200246458.1">
    <property type="nucleotide sequence ID" value="NZ_JAENHK010000010.1"/>
</dbReference>
<evidence type="ECO:0000259" key="3">
    <source>
        <dbReference type="PROSITE" id="PS50977"/>
    </source>
</evidence>
<evidence type="ECO:0000313" key="4">
    <source>
        <dbReference type="EMBL" id="MBK1896745.1"/>
    </source>
</evidence>
<evidence type="ECO:0000256" key="1">
    <source>
        <dbReference type="ARBA" id="ARBA00023125"/>
    </source>
</evidence>